<evidence type="ECO:0000313" key="13">
    <source>
        <dbReference type="Proteomes" id="UP000674234"/>
    </source>
</evidence>
<keyword evidence="3 10" id="KW-0812">Transmembrane</keyword>
<dbReference type="Proteomes" id="UP000674234">
    <property type="component" value="Unassembled WGS sequence"/>
</dbReference>
<evidence type="ECO:0000256" key="6">
    <source>
        <dbReference type="ARBA" id="ARBA00023002"/>
    </source>
</evidence>
<evidence type="ECO:0000256" key="8">
    <source>
        <dbReference type="ARBA" id="ARBA00023157"/>
    </source>
</evidence>
<keyword evidence="5 10" id="KW-1133">Transmembrane helix</keyword>
<dbReference type="AlphaFoldDB" id="A0A941AGH7"/>
<comment type="subcellular location">
    <subcellularLocation>
        <location evidence="1">Membrane</location>
        <topology evidence="1">Multi-pass membrane protein</topology>
    </subcellularLocation>
</comment>
<keyword evidence="7 10" id="KW-0472">Membrane</keyword>
<keyword evidence="8" id="KW-1015">Disulfide bond</keyword>
<dbReference type="GO" id="GO:0048038">
    <property type="term" value="F:quinone binding"/>
    <property type="evidence" value="ECO:0007669"/>
    <property type="project" value="UniProtKB-KW"/>
</dbReference>
<evidence type="ECO:0000256" key="4">
    <source>
        <dbReference type="ARBA" id="ARBA00022719"/>
    </source>
</evidence>
<feature type="domain" description="Vitamin K epoxide reductase" evidence="11">
    <location>
        <begin position="13"/>
        <end position="139"/>
    </location>
</feature>
<comment type="similarity">
    <text evidence="2">Belongs to the VKOR family.</text>
</comment>
<evidence type="ECO:0000256" key="2">
    <source>
        <dbReference type="ARBA" id="ARBA00006214"/>
    </source>
</evidence>
<dbReference type="Gene3D" id="1.20.1440.130">
    <property type="entry name" value="VKOR domain"/>
    <property type="match status" value="1"/>
</dbReference>
<dbReference type="InterPro" id="IPR012932">
    <property type="entry name" value="VKOR"/>
</dbReference>
<reference evidence="12" key="1">
    <citation type="submission" date="2021-02" db="EMBL/GenBank/DDBJ databases">
        <title>Draft genome sequence of Microbispora sp. RL4-1S isolated from rice leaves in Thailand.</title>
        <authorList>
            <person name="Muangham S."/>
            <person name="Duangmal K."/>
        </authorList>
    </citation>
    <scope>NUCLEOTIDE SEQUENCE</scope>
    <source>
        <strain evidence="12">RL4-1S</strain>
    </source>
</reference>
<evidence type="ECO:0000256" key="10">
    <source>
        <dbReference type="SAM" id="Phobius"/>
    </source>
</evidence>
<gene>
    <name evidence="12" type="ORF">JOL79_04265</name>
</gene>
<comment type="caution">
    <text evidence="12">The sequence shown here is derived from an EMBL/GenBank/DDBJ whole genome shotgun (WGS) entry which is preliminary data.</text>
</comment>
<dbReference type="GO" id="GO:0016020">
    <property type="term" value="C:membrane"/>
    <property type="evidence" value="ECO:0007669"/>
    <property type="project" value="UniProtKB-SubCell"/>
</dbReference>
<sequence length="168" mass="17978">MHDGPSSFRTRVPVALLALLGCAISTYLALFQYGVIGSVWDPFFGDGSRKVLTSAISRMLPVSDATLGAVAYLVEAVLELSGGRRRWHDRPWIVVLLGLTAAVLACTGVALVIAQPLLTGTFCTLCVTSAGLSWLIALLVSREVRAALLRVRELRRDGRSLVSAVRGT</sequence>
<feature type="transmembrane region" description="Helical" evidence="10">
    <location>
        <begin position="119"/>
        <end position="140"/>
    </location>
</feature>
<dbReference type="GO" id="GO:0016491">
    <property type="term" value="F:oxidoreductase activity"/>
    <property type="evidence" value="ECO:0007669"/>
    <property type="project" value="UniProtKB-KW"/>
</dbReference>
<keyword evidence="9" id="KW-0676">Redox-active center</keyword>
<keyword evidence="6" id="KW-0560">Oxidoreductase</keyword>
<keyword evidence="4" id="KW-0874">Quinone</keyword>
<keyword evidence="13" id="KW-1185">Reference proteome</keyword>
<evidence type="ECO:0000259" key="11">
    <source>
        <dbReference type="Pfam" id="PF07884"/>
    </source>
</evidence>
<dbReference type="InterPro" id="IPR038354">
    <property type="entry name" value="VKOR_sf"/>
</dbReference>
<evidence type="ECO:0000256" key="3">
    <source>
        <dbReference type="ARBA" id="ARBA00022692"/>
    </source>
</evidence>
<feature type="transmembrane region" description="Helical" evidence="10">
    <location>
        <begin position="12"/>
        <end position="35"/>
    </location>
</feature>
<proteinExistence type="inferred from homology"/>
<evidence type="ECO:0000256" key="1">
    <source>
        <dbReference type="ARBA" id="ARBA00004141"/>
    </source>
</evidence>
<dbReference type="EMBL" id="JAFCNB010000002">
    <property type="protein sequence ID" value="MBP2703016.1"/>
    <property type="molecule type" value="Genomic_DNA"/>
</dbReference>
<organism evidence="12 13">
    <name type="scientific">Microbispora oryzae</name>
    <dbReference type="NCBI Taxonomy" id="2806554"/>
    <lineage>
        <taxon>Bacteria</taxon>
        <taxon>Bacillati</taxon>
        <taxon>Actinomycetota</taxon>
        <taxon>Actinomycetes</taxon>
        <taxon>Streptosporangiales</taxon>
        <taxon>Streptosporangiaceae</taxon>
        <taxon>Microbispora</taxon>
    </lineage>
</organism>
<feature type="transmembrane region" description="Helical" evidence="10">
    <location>
        <begin position="92"/>
        <end position="113"/>
    </location>
</feature>
<evidence type="ECO:0000256" key="5">
    <source>
        <dbReference type="ARBA" id="ARBA00022989"/>
    </source>
</evidence>
<dbReference type="Pfam" id="PF07884">
    <property type="entry name" value="VKOR"/>
    <property type="match status" value="1"/>
</dbReference>
<evidence type="ECO:0000256" key="7">
    <source>
        <dbReference type="ARBA" id="ARBA00023136"/>
    </source>
</evidence>
<protein>
    <recommendedName>
        <fullName evidence="11">Vitamin K epoxide reductase domain-containing protein</fullName>
    </recommendedName>
</protein>
<evidence type="ECO:0000313" key="12">
    <source>
        <dbReference type="EMBL" id="MBP2703016.1"/>
    </source>
</evidence>
<dbReference type="RefSeq" id="WP_210154334.1">
    <property type="nucleotide sequence ID" value="NZ_JAFCNB010000002.1"/>
</dbReference>
<name>A0A941AGH7_9ACTN</name>
<accession>A0A941AGH7</accession>
<evidence type="ECO:0000256" key="9">
    <source>
        <dbReference type="ARBA" id="ARBA00023284"/>
    </source>
</evidence>